<evidence type="ECO:0000256" key="2">
    <source>
        <dbReference type="ARBA" id="ARBA00022898"/>
    </source>
</evidence>
<dbReference type="Gene3D" id="3.40.640.10">
    <property type="entry name" value="Type I PLP-dependent aspartate aminotransferase-like (Major domain)"/>
    <property type="match status" value="1"/>
</dbReference>
<dbReference type="PANTHER" id="PTHR43795">
    <property type="entry name" value="BIFUNCTIONAL ASPARTATE AMINOTRANSFERASE AND GLUTAMATE/ASPARTATE-PREPHENATE AMINOTRANSFERASE-RELATED"/>
    <property type="match status" value="1"/>
</dbReference>
<comment type="similarity">
    <text evidence="1">Belongs to the class-I pyridoxal-phosphate-dependent aminotransferase family.</text>
</comment>
<dbReference type="PROSITE" id="PS00105">
    <property type="entry name" value="AA_TRANSFER_CLASS_1"/>
    <property type="match status" value="1"/>
</dbReference>
<dbReference type="Gene3D" id="3.90.1150.10">
    <property type="entry name" value="Aspartate Aminotransferase, domain 1"/>
    <property type="match status" value="1"/>
</dbReference>
<dbReference type="CDD" id="cd00609">
    <property type="entry name" value="AAT_like"/>
    <property type="match status" value="1"/>
</dbReference>
<dbReference type="InterPro" id="IPR015421">
    <property type="entry name" value="PyrdxlP-dep_Trfase_major"/>
</dbReference>
<dbReference type="InterPro" id="IPR015424">
    <property type="entry name" value="PyrdxlP-dep_Trfase"/>
</dbReference>
<dbReference type="InterPro" id="IPR004838">
    <property type="entry name" value="NHTrfase_class1_PyrdxlP-BS"/>
</dbReference>
<organism evidence="4 5">
    <name type="scientific">Penicillium malachiteum</name>
    <dbReference type="NCBI Taxonomy" id="1324776"/>
    <lineage>
        <taxon>Eukaryota</taxon>
        <taxon>Fungi</taxon>
        <taxon>Dikarya</taxon>
        <taxon>Ascomycota</taxon>
        <taxon>Pezizomycotina</taxon>
        <taxon>Eurotiomycetes</taxon>
        <taxon>Eurotiomycetidae</taxon>
        <taxon>Eurotiales</taxon>
        <taxon>Aspergillaceae</taxon>
        <taxon>Penicillium</taxon>
    </lineage>
</organism>
<evidence type="ECO:0000313" key="5">
    <source>
        <dbReference type="Proteomes" id="UP001215712"/>
    </source>
</evidence>
<evidence type="ECO:0000259" key="3">
    <source>
        <dbReference type="Pfam" id="PF00155"/>
    </source>
</evidence>
<dbReference type="InterPro" id="IPR015422">
    <property type="entry name" value="PyrdxlP-dep_Trfase_small"/>
</dbReference>
<keyword evidence="5" id="KW-1185">Reference proteome</keyword>
<dbReference type="EMBL" id="JAQJAN010000020">
    <property type="protein sequence ID" value="KAJ5703990.1"/>
    <property type="molecule type" value="Genomic_DNA"/>
</dbReference>
<dbReference type="GO" id="GO:0030170">
    <property type="term" value="F:pyridoxal phosphate binding"/>
    <property type="evidence" value="ECO:0007669"/>
    <property type="project" value="InterPro"/>
</dbReference>
<sequence>MILNPSLPSKRGLANITRDLMMDLSREAEAMPPYNRQTTPDGLVDLTSSLNDLMQNEMQSYILSLNMQPEDYLSFVPPPGSSSLAKAVADFINLNFNPSQNIRPEHIMGANGVSSLLDILSFSVCDPGEAIMLATPNYGMFKHDMQSRNDIRFVDVECDLEDKYFDRFTASNADALVEKYEVAYMKACEDGIRIRAILLCNPCNPLGRCYSRHTLERLAQFCGRRGLHLISDEIYALSAIHPNANGSTRESTMESFTSALSISIEGIDTNMVHVLYGCSKDFGLSALRLGFLITQNVILKESCRRISVPTWVTTFSDRIFTAFLNDRDFHSSYIRQYQIKLSEAHTLTTTFLQEHAIPFSPSNAGLFLWIDLSSSLRYFQGPGNEANGEDASPEMQLTRYLLKQGVYLNPSEREDFALSILKLPIHEIRDLSDL</sequence>
<accession>A0AAD6HBK1</accession>
<dbReference type="PRINTS" id="PR00753">
    <property type="entry name" value="ACCSYNTHASE"/>
</dbReference>
<name>A0AAD6HBK1_9EURO</name>
<gene>
    <name evidence="4" type="ORF">N7493_011128</name>
</gene>
<dbReference type="AlphaFoldDB" id="A0AAD6HBK1"/>
<evidence type="ECO:0000313" key="4">
    <source>
        <dbReference type="EMBL" id="KAJ5703990.1"/>
    </source>
</evidence>
<feature type="domain" description="Aminotransferase class I/classII large" evidence="3">
    <location>
        <begin position="59"/>
        <end position="410"/>
    </location>
</feature>
<reference evidence="4" key="2">
    <citation type="submission" date="2023-01" db="EMBL/GenBank/DDBJ databases">
        <authorList>
            <person name="Petersen C."/>
        </authorList>
    </citation>
    <scope>NUCLEOTIDE SEQUENCE</scope>
    <source>
        <strain evidence="4">IBT 17514</strain>
    </source>
</reference>
<comment type="caution">
    <text evidence="4">The sequence shown here is derived from an EMBL/GenBank/DDBJ whole genome shotgun (WGS) entry which is preliminary data.</text>
</comment>
<protein>
    <recommendedName>
        <fullName evidence="3">Aminotransferase class I/classII large domain-containing protein</fullName>
    </recommendedName>
</protein>
<dbReference type="InterPro" id="IPR004839">
    <property type="entry name" value="Aminotransferase_I/II_large"/>
</dbReference>
<reference evidence="4" key="1">
    <citation type="journal article" date="2023" name="IMA Fungus">
        <title>Comparative genomic study of the Penicillium genus elucidates a diverse pangenome and 15 lateral gene transfer events.</title>
        <authorList>
            <person name="Petersen C."/>
            <person name="Sorensen T."/>
            <person name="Nielsen M.R."/>
            <person name="Sondergaard T.E."/>
            <person name="Sorensen J.L."/>
            <person name="Fitzpatrick D.A."/>
            <person name="Frisvad J.C."/>
            <person name="Nielsen K.L."/>
        </authorList>
    </citation>
    <scope>NUCLEOTIDE SEQUENCE</scope>
    <source>
        <strain evidence="4">IBT 17514</strain>
    </source>
</reference>
<dbReference type="GO" id="GO:0008483">
    <property type="term" value="F:transaminase activity"/>
    <property type="evidence" value="ECO:0007669"/>
    <property type="project" value="TreeGrafter"/>
</dbReference>
<evidence type="ECO:0000256" key="1">
    <source>
        <dbReference type="ARBA" id="ARBA00007441"/>
    </source>
</evidence>
<dbReference type="Pfam" id="PF00155">
    <property type="entry name" value="Aminotran_1_2"/>
    <property type="match status" value="1"/>
</dbReference>
<keyword evidence="2" id="KW-0663">Pyridoxal phosphate</keyword>
<dbReference type="Proteomes" id="UP001215712">
    <property type="component" value="Unassembled WGS sequence"/>
</dbReference>
<dbReference type="InterPro" id="IPR050478">
    <property type="entry name" value="Ethylene_sulfur-biosynth"/>
</dbReference>
<dbReference type="SUPFAM" id="SSF53383">
    <property type="entry name" value="PLP-dependent transferases"/>
    <property type="match status" value="1"/>
</dbReference>
<dbReference type="PANTHER" id="PTHR43795:SF39">
    <property type="entry name" value="AMINOTRANSFERASE CLASS I_CLASSII DOMAIN-CONTAINING PROTEIN"/>
    <property type="match status" value="1"/>
</dbReference>
<dbReference type="GO" id="GO:0006520">
    <property type="term" value="P:amino acid metabolic process"/>
    <property type="evidence" value="ECO:0007669"/>
    <property type="project" value="TreeGrafter"/>
</dbReference>
<proteinExistence type="inferred from homology"/>